<sequence length="219" mass="22776">MHFHRALPAIAVLSLALAACQRDEAPPVEPVPAASAPAVAAEPAPPGDQPDAHVPPANAMGTNVPQVVDGVVTFQGFGPAAFGSDAEQVRMVWGNDLGDAKPSEPGGCYYLTPPQMGTTDYGIGFMIEGDKFARIDVGNDGYTAPGGGKVGMERAEIERLYTGRVEASPHKYVEGAQTLRVTDTGGGTSALVFETDPAGKVTGWRIGVPPQVDYVERCG</sequence>
<gene>
    <name evidence="3" type="ORF">LTT95_17000</name>
</gene>
<comment type="caution">
    <text evidence="3">The sequence shown here is derived from an EMBL/GenBank/DDBJ whole genome shotgun (WGS) entry which is preliminary data.</text>
</comment>
<evidence type="ECO:0000313" key="4">
    <source>
        <dbReference type="Proteomes" id="UP001430360"/>
    </source>
</evidence>
<protein>
    <submittedName>
        <fullName evidence="3">Lectin</fullName>
    </submittedName>
</protein>
<feature type="chain" id="PRO_5047449546" evidence="2">
    <location>
        <begin position="19"/>
        <end position="219"/>
    </location>
</feature>
<reference evidence="3" key="1">
    <citation type="submission" date="2021-12" db="EMBL/GenBank/DDBJ databases">
        <authorList>
            <person name="Ulrich A."/>
        </authorList>
    </citation>
    <scope>NUCLEOTIDE SEQUENCE</scope>
    <source>
        <strain evidence="3">A1P009</strain>
    </source>
</reference>
<feature type="region of interest" description="Disordered" evidence="1">
    <location>
        <begin position="26"/>
        <end position="61"/>
    </location>
</feature>
<evidence type="ECO:0000256" key="1">
    <source>
        <dbReference type="SAM" id="MobiDB-lite"/>
    </source>
</evidence>
<evidence type="ECO:0000313" key="3">
    <source>
        <dbReference type="EMBL" id="MCD9098638.1"/>
    </source>
</evidence>
<keyword evidence="2" id="KW-0732">Signal</keyword>
<feature type="signal peptide" evidence="2">
    <location>
        <begin position="1"/>
        <end position="18"/>
    </location>
</feature>
<organism evidence="3 4">
    <name type="scientific">Luteimonas fraxinea</name>
    <dbReference type="NCBI Taxonomy" id="2901869"/>
    <lineage>
        <taxon>Bacteria</taxon>
        <taxon>Pseudomonadati</taxon>
        <taxon>Pseudomonadota</taxon>
        <taxon>Gammaproteobacteria</taxon>
        <taxon>Lysobacterales</taxon>
        <taxon>Lysobacteraceae</taxon>
        <taxon>Luteimonas</taxon>
    </lineage>
</organism>
<proteinExistence type="predicted"/>
<dbReference type="EMBL" id="JAJQKU010000007">
    <property type="protein sequence ID" value="MCD9098638.1"/>
    <property type="molecule type" value="Genomic_DNA"/>
</dbReference>
<dbReference type="Proteomes" id="UP001430360">
    <property type="component" value="Unassembled WGS sequence"/>
</dbReference>
<name>A0ABS8UGN3_9GAMM</name>
<dbReference type="PROSITE" id="PS51257">
    <property type="entry name" value="PROKAR_LIPOPROTEIN"/>
    <property type="match status" value="1"/>
</dbReference>
<dbReference type="RefSeq" id="WP_232137997.1">
    <property type="nucleotide sequence ID" value="NZ_CP089507.1"/>
</dbReference>
<accession>A0ABS8UGN3</accession>
<keyword evidence="4" id="KW-1185">Reference proteome</keyword>
<evidence type="ECO:0000256" key="2">
    <source>
        <dbReference type="SAM" id="SignalP"/>
    </source>
</evidence>
<feature type="compositionally biased region" description="Low complexity" evidence="1">
    <location>
        <begin position="31"/>
        <end position="42"/>
    </location>
</feature>
<reference evidence="3" key="2">
    <citation type="journal article" date="2022" name="Syst. Appl. Microbiol.">
        <title>Physiological and genomic characterisation of Luteimonas fraxinea sp. nov., a bacterial species associated with trees tolerant to ash dieback.</title>
        <authorList>
            <person name="Ulrich K."/>
            <person name="Becker R."/>
            <person name="Behrendt U."/>
            <person name="Kube M."/>
            <person name="Schneck V."/>
            <person name="Ulrich A."/>
        </authorList>
    </citation>
    <scope>NUCLEOTIDE SEQUENCE</scope>
    <source>
        <strain evidence="3">A1P009</strain>
    </source>
</reference>